<dbReference type="eggNOG" id="COG2135">
    <property type="taxonomic scope" value="Bacteria"/>
</dbReference>
<evidence type="ECO:0000256" key="3">
    <source>
        <dbReference type="ARBA" id="ARBA00022763"/>
    </source>
</evidence>
<keyword evidence="7" id="KW-0456">Lyase</keyword>
<evidence type="ECO:0000256" key="7">
    <source>
        <dbReference type="ARBA" id="ARBA00023239"/>
    </source>
</evidence>
<protein>
    <recommendedName>
        <fullName evidence="8">Abasic site processing protein</fullName>
        <ecNumber evidence="8">3.4.-.-</ecNumber>
    </recommendedName>
</protein>
<evidence type="ECO:0000256" key="8">
    <source>
        <dbReference type="RuleBase" id="RU364100"/>
    </source>
</evidence>
<dbReference type="Proteomes" id="UP000013261">
    <property type="component" value="Unassembled WGS sequence"/>
</dbReference>
<dbReference type="Gene3D" id="3.90.1680.10">
    <property type="entry name" value="SOS response associated peptidase-like"/>
    <property type="match status" value="1"/>
</dbReference>
<reference evidence="9 10" key="1">
    <citation type="submission" date="2013-02" db="EMBL/GenBank/DDBJ databases">
        <title>The Genome Sequence of Acinetobacter sp. ANC 4105.</title>
        <authorList>
            <consortium name="The Broad Institute Genome Sequencing Platform"/>
            <consortium name="The Broad Institute Genome Sequencing Center for Infectious Disease"/>
            <person name="Cerqueira G."/>
            <person name="Feldgarden M."/>
            <person name="Courvalin P."/>
            <person name="Perichon B."/>
            <person name="Grillot-Courvalin C."/>
            <person name="Clermont D."/>
            <person name="Rocha E."/>
            <person name="Yoon E.-J."/>
            <person name="Nemec A."/>
            <person name="Walker B."/>
            <person name="Young S.K."/>
            <person name="Zeng Q."/>
            <person name="Gargeya S."/>
            <person name="Fitzgerald M."/>
            <person name="Haas B."/>
            <person name="Abouelleil A."/>
            <person name="Alvarado L."/>
            <person name="Arachchi H.M."/>
            <person name="Berlin A.M."/>
            <person name="Chapman S.B."/>
            <person name="Dewar J."/>
            <person name="Goldberg J."/>
            <person name="Griggs A."/>
            <person name="Gujja S."/>
            <person name="Hansen M."/>
            <person name="Howarth C."/>
            <person name="Imamovic A."/>
            <person name="Larimer J."/>
            <person name="McCowan C."/>
            <person name="Murphy C."/>
            <person name="Neiman D."/>
            <person name="Pearson M."/>
            <person name="Priest M."/>
            <person name="Roberts A."/>
            <person name="Saif S."/>
            <person name="Shea T."/>
            <person name="Sisk P."/>
            <person name="Sykes S."/>
            <person name="Wortman J."/>
            <person name="Nusbaum C."/>
            <person name="Birren B."/>
        </authorList>
    </citation>
    <scope>NUCLEOTIDE SEQUENCE [LARGE SCALE GENOMIC DNA]</scope>
    <source>
        <strain evidence="9 10">ANC 4105</strain>
    </source>
</reference>
<evidence type="ECO:0000256" key="5">
    <source>
        <dbReference type="ARBA" id="ARBA00023124"/>
    </source>
</evidence>
<dbReference type="Pfam" id="PF02586">
    <property type="entry name" value="SRAP"/>
    <property type="match status" value="1"/>
</dbReference>
<dbReference type="SUPFAM" id="SSF143081">
    <property type="entry name" value="BB1717-like"/>
    <property type="match status" value="1"/>
</dbReference>
<dbReference type="HOGENOM" id="CLU_035990_3_1_6"/>
<dbReference type="PATRIC" id="fig|1217703.3.peg.2863"/>
<evidence type="ECO:0000256" key="2">
    <source>
        <dbReference type="ARBA" id="ARBA00022670"/>
    </source>
</evidence>
<dbReference type="GO" id="GO:0106300">
    <property type="term" value="P:protein-DNA covalent cross-linking repair"/>
    <property type="evidence" value="ECO:0007669"/>
    <property type="project" value="InterPro"/>
</dbReference>
<keyword evidence="10" id="KW-1185">Reference proteome</keyword>
<dbReference type="EC" id="3.4.-.-" evidence="8"/>
<dbReference type="PANTHER" id="PTHR13604:SF0">
    <property type="entry name" value="ABASIC SITE PROCESSING PROTEIN HMCES"/>
    <property type="match status" value="1"/>
</dbReference>
<dbReference type="GO" id="GO:0016829">
    <property type="term" value="F:lyase activity"/>
    <property type="evidence" value="ECO:0007669"/>
    <property type="project" value="UniProtKB-KW"/>
</dbReference>
<sequence>MVIHMCSNYEPISKNRAHLLDLYEPTFDYNSDIYPSYNAPILISANDNIEWNSARFGLIPFWTEDLERVQNTFNAKCETIATKPSFKNAWKKNQFCLIPVETIFEPKYIDGKAIWYGIYRQDSMPFTLAGLYEQSSINGKSIISMTMITINADSHPFMQQFHAPEDEKRSVVVIPRDRRNNWLRCDNEEATQFLHEFSPDDYTAAPKFDMHRFRPNTH</sequence>
<keyword evidence="3" id="KW-0227">DNA damage</keyword>
<evidence type="ECO:0000256" key="6">
    <source>
        <dbReference type="ARBA" id="ARBA00023125"/>
    </source>
</evidence>
<name>N9MQH9_9GAMM</name>
<dbReference type="EMBL" id="APRL01000013">
    <property type="protein sequence ID" value="ENW93001.1"/>
    <property type="molecule type" value="Genomic_DNA"/>
</dbReference>
<dbReference type="AlphaFoldDB" id="N9MQH9"/>
<keyword evidence="2 8" id="KW-0645">Protease</keyword>
<keyword evidence="4 8" id="KW-0378">Hydrolase</keyword>
<keyword evidence="5" id="KW-0190">Covalent protein-DNA linkage</keyword>
<dbReference type="InterPro" id="IPR036590">
    <property type="entry name" value="SRAP-like"/>
</dbReference>
<proteinExistence type="inferred from homology"/>
<dbReference type="GO" id="GO:0003697">
    <property type="term" value="F:single-stranded DNA binding"/>
    <property type="evidence" value="ECO:0007669"/>
    <property type="project" value="InterPro"/>
</dbReference>
<evidence type="ECO:0000256" key="1">
    <source>
        <dbReference type="ARBA" id="ARBA00008136"/>
    </source>
</evidence>
<evidence type="ECO:0000313" key="10">
    <source>
        <dbReference type="Proteomes" id="UP000013261"/>
    </source>
</evidence>
<comment type="similarity">
    <text evidence="1 8">Belongs to the SOS response-associated peptidase family.</text>
</comment>
<gene>
    <name evidence="9" type="ORF">F904_02944</name>
</gene>
<keyword evidence="6" id="KW-0238">DNA-binding</keyword>
<accession>N9MQH9</accession>
<evidence type="ECO:0000313" key="9">
    <source>
        <dbReference type="EMBL" id="ENW93001.1"/>
    </source>
</evidence>
<evidence type="ECO:0000256" key="4">
    <source>
        <dbReference type="ARBA" id="ARBA00022801"/>
    </source>
</evidence>
<comment type="caution">
    <text evidence="9">The sequence shown here is derived from an EMBL/GenBank/DDBJ whole genome shotgun (WGS) entry which is preliminary data.</text>
</comment>
<dbReference type="GO" id="GO:0008233">
    <property type="term" value="F:peptidase activity"/>
    <property type="evidence" value="ECO:0007669"/>
    <property type="project" value="UniProtKB-KW"/>
</dbReference>
<dbReference type="InterPro" id="IPR003738">
    <property type="entry name" value="SRAP"/>
</dbReference>
<dbReference type="GO" id="GO:0006508">
    <property type="term" value="P:proteolysis"/>
    <property type="evidence" value="ECO:0007669"/>
    <property type="project" value="UniProtKB-KW"/>
</dbReference>
<organism evidence="9 10">
    <name type="scientific">Acinetobacter dispersus</name>
    <dbReference type="NCBI Taxonomy" id="70348"/>
    <lineage>
        <taxon>Bacteria</taxon>
        <taxon>Pseudomonadati</taxon>
        <taxon>Pseudomonadota</taxon>
        <taxon>Gammaproteobacteria</taxon>
        <taxon>Moraxellales</taxon>
        <taxon>Moraxellaceae</taxon>
        <taxon>Acinetobacter</taxon>
    </lineage>
</organism>
<dbReference type="PANTHER" id="PTHR13604">
    <property type="entry name" value="DC12-RELATED"/>
    <property type="match status" value="1"/>
</dbReference>